<name>A0AAV7UC03_PLEWA</name>
<proteinExistence type="predicted"/>
<dbReference type="AlphaFoldDB" id="A0AAV7UC03"/>
<feature type="region of interest" description="Disordered" evidence="1">
    <location>
        <begin position="16"/>
        <end position="83"/>
    </location>
</feature>
<keyword evidence="3" id="KW-1185">Reference proteome</keyword>
<evidence type="ECO:0000313" key="3">
    <source>
        <dbReference type="Proteomes" id="UP001066276"/>
    </source>
</evidence>
<reference evidence="2" key="1">
    <citation type="journal article" date="2022" name="bioRxiv">
        <title>Sequencing and chromosome-scale assembly of the giantPleurodeles waltlgenome.</title>
        <authorList>
            <person name="Brown T."/>
            <person name="Elewa A."/>
            <person name="Iarovenko S."/>
            <person name="Subramanian E."/>
            <person name="Araus A.J."/>
            <person name="Petzold A."/>
            <person name="Susuki M."/>
            <person name="Suzuki K.-i.T."/>
            <person name="Hayashi T."/>
            <person name="Toyoda A."/>
            <person name="Oliveira C."/>
            <person name="Osipova E."/>
            <person name="Leigh N.D."/>
            <person name="Simon A."/>
            <person name="Yun M.H."/>
        </authorList>
    </citation>
    <scope>NUCLEOTIDE SEQUENCE</scope>
    <source>
        <strain evidence="2">20211129_DDA</strain>
        <tissue evidence="2">Liver</tissue>
    </source>
</reference>
<comment type="caution">
    <text evidence="2">The sequence shown here is derived from an EMBL/GenBank/DDBJ whole genome shotgun (WGS) entry which is preliminary data.</text>
</comment>
<evidence type="ECO:0000313" key="2">
    <source>
        <dbReference type="EMBL" id="KAJ1186468.1"/>
    </source>
</evidence>
<protein>
    <submittedName>
        <fullName evidence="2">Uncharacterized protein</fullName>
    </submittedName>
</protein>
<accession>A0AAV7UC03</accession>
<evidence type="ECO:0000256" key="1">
    <source>
        <dbReference type="SAM" id="MobiDB-lite"/>
    </source>
</evidence>
<organism evidence="2 3">
    <name type="scientific">Pleurodeles waltl</name>
    <name type="common">Iberian ribbed newt</name>
    <dbReference type="NCBI Taxonomy" id="8319"/>
    <lineage>
        <taxon>Eukaryota</taxon>
        <taxon>Metazoa</taxon>
        <taxon>Chordata</taxon>
        <taxon>Craniata</taxon>
        <taxon>Vertebrata</taxon>
        <taxon>Euteleostomi</taxon>
        <taxon>Amphibia</taxon>
        <taxon>Batrachia</taxon>
        <taxon>Caudata</taxon>
        <taxon>Salamandroidea</taxon>
        <taxon>Salamandridae</taxon>
        <taxon>Pleurodelinae</taxon>
        <taxon>Pleurodeles</taxon>
    </lineage>
</organism>
<sequence>MTTKQVDGWILRVARHPGLPDALGTSSKPAGPAGRGRASTPAAQARSGTQAASRAAKIPADMSQFHLGPGPAGRSIEDEVLQE</sequence>
<dbReference type="EMBL" id="JANPWB010000005">
    <property type="protein sequence ID" value="KAJ1186468.1"/>
    <property type="molecule type" value="Genomic_DNA"/>
</dbReference>
<gene>
    <name evidence="2" type="ORF">NDU88_003249</name>
</gene>
<dbReference type="Proteomes" id="UP001066276">
    <property type="component" value="Chromosome 3_1"/>
</dbReference>